<organism evidence="8">
    <name type="scientific">hydrothermal vent metagenome</name>
    <dbReference type="NCBI Taxonomy" id="652676"/>
    <lineage>
        <taxon>unclassified sequences</taxon>
        <taxon>metagenomes</taxon>
        <taxon>ecological metagenomes</taxon>
    </lineage>
</organism>
<evidence type="ECO:0000256" key="5">
    <source>
        <dbReference type="SAM" id="MobiDB-lite"/>
    </source>
</evidence>
<dbReference type="GO" id="GO:0031992">
    <property type="term" value="F:energy transducer activity"/>
    <property type="evidence" value="ECO:0007669"/>
    <property type="project" value="InterPro"/>
</dbReference>
<dbReference type="GO" id="GO:0055085">
    <property type="term" value="P:transmembrane transport"/>
    <property type="evidence" value="ECO:0007669"/>
    <property type="project" value="InterPro"/>
</dbReference>
<dbReference type="SUPFAM" id="SSF74653">
    <property type="entry name" value="TolA/TonB C-terminal domain"/>
    <property type="match status" value="1"/>
</dbReference>
<keyword evidence="2 6" id="KW-0812">Transmembrane</keyword>
<dbReference type="EMBL" id="UOEH01000380">
    <property type="protein sequence ID" value="VAW02980.1"/>
    <property type="molecule type" value="Genomic_DNA"/>
</dbReference>
<feature type="region of interest" description="Disordered" evidence="5">
    <location>
        <begin position="49"/>
        <end position="99"/>
    </location>
</feature>
<proteinExistence type="predicted"/>
<evidence type="ECO:0000259" key="7">
    <source>
        <dbReference type="PROSITE" id="PS52015"/>
    </source>
</evidence>
<evidence type="ECO:0000256" key="2">
    <source>
        <dbReference type="ARBA" id="ARBA00022692"/>
    </source>
</evidence>
<reference evidence="8" key="1">
    <citation type="submission" date="2018-06" db="EMBL/GenBank/DDBJ databases">
        <authorList>
            <person name="Zhirakovskaya E."/>
        </authorList>
    </citation>
    <scope>NUCLEOTIDE SEQUENCE</scope>
</reference>
<dbReference type="GO" id="GO:0016020">
    <property type="term" value="C:membrane"/>
    <property type="evidence" value="ECO:0007669"/>
    <property type="project" value="UniProtKB-SubCell"/>
</dbReference>
<evidence type="ECO:0000256" key="4">
    <source>
        <dbReference type="ARBA" id="ARBA00023136"/>
    </source>
</evidence>
<protein>
    <recommendedName>
        <fullName evidence="7">TonB C-terminal domain-containing protein</fullName>
    </recommendedName>
</protein>
<dbReference type="GO" id="GO:0015891">
    <property type="term" value="P:siderophore transport"/>
    <property type="evidence" value="ECO:0007669"/>
    <property type="project" value="InterPro"/>
</dbReference>
<evidence type="ECO:0000256" key="1">
    <source>
        <dbReference type="ARBA" id="ARBA00004167"/>
    </source>
</evidence>
<keyword evidence="4 6" id="KW-0472">Membrane</keyword>
<dbReference type="PROSITE" id="PS52015">
    <property type="entry name" value="TONB_CTD"/>
    <property type="match status" value="1"/>
</dbReference>
<accession>A0A3B0SF67</accession>
<evidence type="ECO:0000256" key="3">
    <source>
        <dbReference type="ARBA" id="ARBA00022989"/>
    </source>
</evidence>
<dbReference type="AlphaFoldDB" id="A0A3B0SF67"/>
<dbReference type="Pfam" id="PF03544">
    <property type="entry name" value="TonB_C"/>
    <property type="match status" value="1"/>
</dbReference>
<feature type="domain" description="TonB C-terminal" evidence="7">
    <location>
        <begin position="101"/>
        <end position="192"/>
    </location>
</feature>
<dbReference type="NCBIfam" id="TIGR01352">
    <property type="entry name" value="tonB_Cterm"/>
    <property type="match status" value="1"/>
</dbReference>
<gene>
    <name evidence="8" type="ORF">MNBD_ALPHA05-975</name>
</gene>
<evidence type="ECO:0000256" key="6">
    <source>
        <dbReference type="SAM" id="Phobius"/>
    </source>
</evidence>
<dbReference type="PRINTS" id="PR01374">
    <property type="entry name" value="TONBPROTEIN"/>
</dbReference>
<feature type="transmembrane region" description="Helical" evidence="6">
    <location>
        <begin position="6"/>
        <end position="28"/>
    </location>
</feature>
<dbReference type="InterPro" id="IPR006260">
    <property type="entry name" value="TonB/TolA_C"/>
</dbReference>
<evidence type="ECO:0000313" key="8">
    <source>
        <dbReference type="EMBL" id="VAW02980.1"/>
    </source>
</evidence>
<feature type="compositionally biased region" description="Basic and acidic residues" evidence="5">
    <location>
        <begin position="51"/>
        <end position="69"/>
    </location>
</feature>
<comment type="subcellular location">
    <subcellularLocation>
        <location evidence="1">Membrane</location>
        <topology evidence="1">Single-pass membrane protein</topology>
    </subcellularLocation>
</comment>
<name>A0A3B0SF67_9ZZZZ</name>
<dbReference type="Gene3D" id="3.30.1150.10">
    <property type="match status" value="1"/>
</dbReference>
<dbReference type="InterPro" id="IPR003538">
    <property type="entry name" value="TonB"/>
</dbReference>
<keyword evidence="3 6" id="KW-1133">Transmembrane helix</keyword>
<dbReference type="GO" id="GO:0030288">
    <property type="term" value="C:outer membrane-bounded periplasmic space"/>
    <property type="evidence" value="ECO:0007669"/>
    <property type="project" value="InterPro"/>
</dbReference>
<sequence length="192" mass="21215">MIFFRWIVGLPFAALITAGLFTLMAGLIDRPTIDLAQPQDNAKIEILAQEHPPEGPSPKDPKELLKDPPETIIPPAPAQGKPKGVRVAPPQKTKPVDLKRDRGQITTPVIKHAPPYPEACRSRAAEGGVLVQFDVTPEGSVVNIQILQSADSCFNRTVRKTVAKWKYPPAYRNGRPITRYGVMEQFSFQLTD</sequence>
<dbReference type="InterPro" id="IPR037682">
    <property type="entry name" value="TonB_C"/>
</dbReference>